<accession>A0A835ZA24</accession>
<reference evidence="7" key="1">
    <citation type="submission" date="2021-02" db="EMBL/GenBank/DDBJ databases">
        <title>First Annotated Genome of the Yellow-green Alga Tribonema minus.</title>
        <authorList>
            <person name="Mahan K.M."/>
        </authorList>
    </citation>
    <scope>NUCLEOTIDE SEQUENCE</scope>
    <source>
        <strain evidence="7">UTEX B ZZ1240</strain>
    </source>
</reference>
<feature type="domain" description="Protein kinase" evidence="6">
    <location>
        <begin position="1"/>
        <end position="92"/>
    </location>
</feature>
<dbReference type="Pfam" id="PF00069">
    <property type="entry name" value="Pkinase"/>
    <property type="match status" value="1"/>
</dbReference>
<evidence type="ECO:0000313" key="8">
    <source>
        <dbReference type="Proteomes" id="UP000664859"/>
    </source>
</evidence>
<dbReference type="Proteomes" id="UP000664859">
    <property type="component" value="Unassembled WGS sequence"/>
</dbReference>
<evidence type="ECO:0000256" key="5">
    <source>
        <dbReference type="ARBA" id="ARBA00022840"/>
    </source>
</evidence>
<dbReference type="InterPro" id="IPR000719">
    <property type="entry name" value="Prot_kinase_dom"/>
</dbReference>
<dbReference type="InterPro" id="IPR011009">
    <property type="entry name" value="Kinase-like_dom_sf"/>
</dbReference>
<evidence type="ECO:0000259" key="6">
    <source>
        <dbReference type="PROSITE" id="PS50011"/>
    </source>
</evidence>
<name>A0A835ZA24_9STRA</name>
<dbReference type="GO" id="GO:0004674">
    <property type="term" value="F:protein serine/threonine kinase activity"/>
    <property type="evidence" value="ECO:0007669"/>
    <property type="project" value="UniProtKB-KW"/>
</dbReference>
<dbReference type="GO" id="GO:0005524">
    <property type="term" value="F:ATP binding"/>
    <property type="evidence" value="ECO:0007669"/>
    <property type="project" value="UniProtKB-KW"/>
</dbReference>
<dbReference type="AlphaFoldDB" id="A0A835ZA24"/>
<keyword evidence="4 7" id="KW-0418">Kinase</keyword>
<dbReference type="OrthoDB" id="266718at2759"/>
<evidence type="ECO:0000256" key="3">
    <source>
        <dbReference type="ARBA" id="ARBA00022741"/>
    </source>
</evidence>
<keyword evidence="5" id="KW-0067">ATP-binding</keyword>
<dbReference type="InterPro" id="IPR008271">
    <property type="entry name" value="Ser/Thr_kinase_AS"/>
</dbReference>
<feature type="non-terminal residue" evidence="7">
    <location>
        <position position="92"/>
    </location>
</feature>
<proteinExistence type="predicted"/>
<dbReference type="PANTHER" id="PTHR11584:SF369">
    <property type="entry name" value="MITOGEN-ACTIVATED PROTEIN KINASE KINASE KINASE 19-RELATED"/>
    <property type="match status" value="1"/>
</dbReference>
<keyword evidence="3" id="KW-0547">Nucleotide-binding</keyword>
<evidence type="ECO:0000256" key="1">
    <source>
        <dbReference type="ARBA" id="ARBA00022527"/>
    </source>
</evidence>
<comment type="caution">
    <text evidence="7">The sequence shown here is derived from an EMBL/GenBank/DDBJ whole genome shotgun (WGS) entry which is preliminary data.</text>
</comment>
<dbReference type="PROSITE" id="PS00108">
    <property type="entry name" value="PROTEIN_KINASE_ST"/>
    <property type="match status" value="1"/>
</dbReference>
<evidence type="ECO:0000256" key="2">
    <source>
        <dbReference type="ARBA" id="ARBA00022679"/>
    </source>
</evidence>
<keyword evidence="8" id="KW-1185">Reference proteome</keyword>
<organism evidence="7 8">
    <name type="scientific">Tribonema minus</name>
    <dbReference type="NCBI Taxonomy" id="303371"/>
    <lineage>
        <taxon>Eukaryota</taxon>
        <taxon>Sar</taxon>
        <taxon>Stramenopiles</taxon>
        <taxon>Ochrophyta</taxon>
        <taxon>PX clade</taxon>
        <taxon>Xanthophyceae</taxon>
        <taxon>Tribonematales</taxon>
        <taxon>Tribonemataceae</taxon>
        <taxon>Tribonema</taxon>
    </lineage>
</organism>
<gene>
    <name evidence="7" type="ORF">JKP88DRAFT_176581</name>
</gene>
<keyword evidence="2" id="KW-0808">Transferase</keyword>
<dbReference type="Gene3D" id="1.10.510.10">
    <property type="entry name" value="Transferase(Phosphotransferase) domain 1"/>
    <property type="match status" value="1"/>
</dbReference>
<keyword evidence="1" id="KW-0723">Serine/threonine-protein kinase</keyword>
<sequence length="92" mass="10340">EWVPGGSLRDLLDDFGPLSETIASDYARQVLLGLKYLHDNHIVHRDVKCANVLMHKNGRIKLTDFGASKVLYEDDQGEHSMRGYVSLRATKG</sequence>
<dbReference type="PANTHER" id="PTHR11584">
    <property type="entry name" value="SERINE/THREONINE PROTEIN KINASE"/>
    <property type="match status" value="1"/>
</dbReference>
<protein>
    <submittedName>
        <fullName evidence="7">Kinase-like domain-containing protein</fullName>
    </submittedName>
</protein>
<dbReference type="SUPFAM" id="SSF56112">
    <property type="entry name" value="Protein kinase-like (PK-like)"/>
    <property type="match status" value="1"/>
</dbReference>
<dbReference type="PROSITE" id="PS50011">
    <property type="entry name" value="PROTEIN_KINASE_DOM"/>
    <property type="match status" value="1"/>
</dbReference>
<evidence type="ECO:0000256" key="4">
    <source>
        <dbReference type="ARBA" id="ARBA00022777"/>
    </source>
</evidence>
<dbReference type="EMBL" id="JAFCMP010000045">
    <property type="protein sequence ID" value="KAG5189810.1"/>
    <property type="molecule type" value="Genomic_DNA"/>
</dbReference>
<evidence type="ECO:0000313" key="7">
    <source>
        <dbReference type="EMBL" id="KAG5189810.1"/>
    </source>
</evidence>